<dbReference type="PROSITE" id="PS00242">
    <property type="entry name" value="INTEGRIN_ALPHA"/>
    <property type="match status" value="1"/>
</dbReference>
<dbReference type="CTD" id="20240937"/>
<dbReference type="EMBL" id="KB203470">
    <property type="protein sequence ID" value="ESO84557.1"/>
    <property type="molecule type" value="Genomic_DNA"/>
</dbReference>
<dbReference type="InterPro" id="IPR013649">
    <property type="entry name" value="Integrin_alpha_Ig-like_1"/>
</dbReference>
<dbReference type="RefSeq" id="XP_009064760.1">
    <property type="nucleotide sequence ID" value="XM_009066512.1"/>
</dbReference>
<dbReference type="Gene3D" id="2.60.40.1460">
    <property type="entry name" value="Integrin domains. Chain A, domain 2"/>
    <property type="match status" value="1"/>
</dbReference>
<dbReference type="GO" id="GO:0009897">
    <property type="term" value="C:external side of plasma membrane"/>
    <property type="evidence" value="ECO:0007669"/>
    <property type="project" value="TreeGrafter"/>
</dbReference>
<feature type="domain" description="Integrin alpha first immunoglubulin-like" evidence="15">
    <location>
        <begin position="126"/>
        <end position="284"/>
    </location>
</feature>
<dbReference type="HOGENOM" id="CLU_004111_4_2_1"/>
<dbReference type="KEGG" id="lgi:LOTGIDRAFT_168627"/>
<dbReference type="GO" id="GO:0007229">
    <property type="term" value="P:integrin-mediated signaling pathway"/>
    <property type="evidence" value="ECO:0007669"/>
    <property type="project" value="UniProtKB-KW"/>
</dbReference>
<dbReference type="Gene3D" id="2.60.40.1530">
    <property type="entry name" value="ntegrin, alpha v. Chain A, domain 4"/>
    <property type="match status" value="1"/>
</dbReference>
<dbReference type="Gene3D" id="1.20.5.930">
    <property type="entry name" value="Bicelle-embedded integrin alpha(iib) transmembrane segment"/>
    <property type="match status" value="1"/>
</dbReference>
<evidence type="ECO:0000313" key="18">
    <source>
        <dbReference type="EMBL" id="ESO84557.1"/>
    </source>
</evidence>
<sequence length="784" mass="88030">MQITNLQKPIEIKSRSMNDEDCELLGCEHARFGLSFTKLGDINIDGYEDFAVGAPYEGNGAVYIYHGNKDAQFDTYAQRLTAENVASPGLKSFGSSLSGGLDLDDNGYPDLLVGSFESGEVALIRTRPIINLMKEVTLEPPIIDLEQDPFCSFDGELRHCFQIEICLQFTAEPAETFQNRPKINYRIEAEKNRGVRINRLELKGANDDSKRIITRSMQLRRQGLDGSPSKKVCKQEIAYLKDNFADKLNPLELTLEYSLDNVDFNKPAPGDPPIDINDYPILATEASDKKGEVVTMTAKVDFVKECGDDNICKSNLQFMAKLNILKDSDDNYVLSTGEQSSIELELEIRNIGEAAYLTQIYITKPESLYYRRSDVLNGSTFNTNVKCQPDTGNKTLITCEEIGNPLPQDKTVIFKIKMDAHDLEASRDVLELVVWVNTSSTELTKENDLIKLPFRVINRADIGVIGIAQPDDPIIYSGVSRGESAIKIEDEIGQAVNHTFVVTNYGSGTVSQSTLYIDWPYEVENQQPKGKHLLYLMQAPQVMSGNAECTYNPSIINPAGIPENPRYIIRPKSNTVSTTGLIIGGVLSDPSAIKENPEKTETVLQDASKSEPGYKIGGRPRRSTDRVKRAEKELILGCKQNTAKCHTITCNIGQLKQDDYVTITIRARLWESTFLQDYRNVREVKVRSRAELVIDPELNVEQTDLTNDITYAETIAIPDVKVAEPESIDWWIILIAVLAGVLLLVILILILYKLGFFKRKKPEDMQTYEVKFEKRKEAVEEYYD</sequence>
<evidence type="ECO:0000256" key="13">
    <source>
        <dbReference type="RuleBase" id="RU003762"/>
    </source>
</evidence>
<dbReference type="AlphaFoldDB" id="V3ZJY6"/>
<dbReference type="SMART" id="SM00191">
    <property type="entry name" value="Int_alpha"/>
    <property type="match status" value="2"/>
</dbReference>
<dbReference type="OMA" id="IWMGSKE"/>
<evidence type="ECO:0000256" key="4">
    <source>
        <dbReference type="ARBA" id="ARBA00022729"/>
    </source>
</evidence>
<dbReference type="PANTHER" id="PTHR23220">
    <property type="entry name" value="INTEGRIN ALPHA"/>
    <property type="match status" value="1"/>
</dbReference>
<dbReference type="OrthoDB" id="5317514at2759"/>
<feature type="domain" description="Integrin alpha second immunoglobulin-like" evidence="16">
    <location>
        <begin position="306"/>
        <end position="448"/>
    </location>
</feature>
<keyword evidence="4" id="KW-0732">Signal</keyword>
<dbReference type="InterPro" id="IPR018184">
    <property type="entry name" value="Integrin_alpha_C_CS"/>
</dbReference>
<evidence type="ECO:0000259" key="15">
    <source>
        <dbReference type="Pfam" id="PF08441"/>
    </source>
</evidence>
<keyword evidence="11" id="KW-0325">Glycoprotein</keyword>
<keyword evidence="19" id="KW-1185">Reference proteome</keyword>
<comment type="subcellular location">
    <subcellularLocation>
        <location evidence="1 13">Membrane</location>
        <topology evidence="1 13">Single-pass type I membrane protein</topology>
    </subcellularLocation>
</comment>
<evidence type="ECO:0000259" key="16">
    <source>
        <dbReference type="Pfam" id="PF20805"/>
    </source>
</evidence>
<evidence type="ECO:0000256" key="5">
    <source>
        <dbReference type="ARBA" id="ARBA00022737"/>
    </source>
</evidence>
<evidence type="ECO:0000256" key="7">
    <source>
        <dbReference type="ARBA" id="ARBA00022989"/>
    </source>
</evidence>
<gene>
    <name evidence="18" type="ORF">LOTGIDRAFT_168627</name>
</gene>
<keyword evidence="9 13" id="KW-0472">Membrane</keyword>
<dbReference type="Gene3D" id="2.130.10.130">
    <property type="entry name" value="Integrin alpha, N-terminal"/>
    <property type="match status" value="1"/>
</dbReference>
<proteinExistence type="inferred from homology"/>
<comment type="similarity">
    <text evidence="2 13">Belongs to the integrin alpha chain family.</text>
</comment>
<feature type="repeat" description="FG-GAP" evidence="12">
    <location>
        <begin position="79"/>
        <end position="141"/>
    </location>
</feature>
<evidence type="ECO:0000256" key="12">
    <source>
        <dbReference type="PROSITE-ProRule" id="PRU00803"/>
    </source>
</evidence>
<keyword evidence="5" id="KW-0677">Repeat</keyword>
<dbReference type="InterPro" id="IPR048285">
    <property type="entry name" value="Integrin_alpha_Ig-like_2"/>
</dbReference>
<dbReference type="GO" id="GO:0008305">
    <property type="term" value="C:integrin complex"/>
    <property type="evidence" value="ECO:0007669"/>
    <property type="project" value="InterPro"/>
</dbReference>
<dbReference type="InterPro" id="IPR028994">
    <property type="entry name" value="Integrin_alpha_N"/>
</dbReference>
<dbReference type="InterPro" id="IPR048286">
    <property type="entry name" value="Integrin_alpha_Ig-like_3"/>
</dbReference>
<evidence type="ECO:0000256" key="10">
    <source>
        <dbReference type="ARBA" id="ARBA00023170"/>
    </source>
</evidence>
<dbReference type="PANTHER" id="PTHR23220:SF122">
    <property type="entry name" value="INTEGRIN ALPHA-PS1"/>
    <property type="match status" value="1"/>
</dbReference>
<evidence type="ECO:0000256" key="8">
    <source>
        <dbReference type="ARBA" id="ARBA00023037"/>
    </source>
</evidence>
<evidence type="ECO:0000256" key="14">
    <source>
        <dbReference type="SAM" id="MobiDB-lite"/>
    </source>
</evidence>
<feature type="transmembrane region" description="Helical" evidence="13">
    <location>
        <begin position="730"/>
        <end position="752"/>
    </location>
</feature>
<keyword evidence="7 13" id="KW-1133">Transmembrane helix</keyword>
<keyword evidence="3 13" id="KW-0812">Transmembrane</keyword>
<dbReference type="InterPro" id="IPR013517">
    <property type="entry name" value="FG-GAP"/>
</dbReference>
<dbReference type="GO" id="GO:0098609">
    <property type="term" value="P:cell-cell adhesion"/>
    <property type="evidence" value="ECO:0007669"/>
    <property type="project" value="TreeGrafter"/>
</dbReference>
<feature type="repeat" description="FG-GAP" evidence="12">
    <location>
        <begin position="18"/>
        <end position="74"/>
    </location>
</feature>
<dbReference type="Pfam" id="PF08441">
    <property type="entry name" value="Integrin_A_Ig_1"/>
    <property type="match status" value="1"/>
</dbReference>
<evidence type="ECO:0000256" key="6">
    <source>
        <dbReference type="ARBA" id="ARBA00022889"/>
    </source>
</evidence>
<dbReference type="PRINTS" id="PR01185">
    <property type="entry name" value="INTEGRINA"/>
</dbReference>
<evidence type="ECO:0000256" key="1">
    <source>
        <dbReference type="ARBA" id="ARBA00004479"/>
    </source>
</evidence>
<keyword evidence="8 13" id="KW-0401">Integrin</keyword>
<dbReference type="PROSITE" id="PS51470">
    <property type="entry name" value="FG_GAP"/>
    <property type="match status" value="2"/>
</dbReference>
<dbReference type="GeneID" id="20240937"/>
<evidence type="ECO:0000256" key="9">
    <source>
        <dbReference type="ARBA" id="ARBA00023136"/>
    </source>
</evidence>
<protein>
    <submittedName>
        <fullName evidence="18">Uncharacterized protein</fullName>
    </submittedName>
</protein>
<dbReference type="Pfam" id="PF20805">
    <property type="entry name" value="Integrin_A_Ig_2"/>
    <property type="match status" value="1"/>
</dbReference>
<evidence type="ECO:0000259" key="17">
    <source>
        <dbReference type="Pfam" id="PF20806"/>
    </source>
</evidence>
<dbReference type="InterPro" id="IPR032695">
    <property type="entry name" value="Integrin_dom_sf"/>
</dbReference>
<keyword evidence="6 13" id="KW-0130">Cell adhesion</keyword>
<organism evidence="18 19">
    <name type="scientific">Lottia gigantea</name>
    <name type="common">Giant owl limpet</name>
    <dbReference type="NCBI Taxonomy" id="225164"/>
    <lineage>
        <taxon>Eukaryota</taxon>
        <taxon>Metazoa</taxon>
        <taxon>Spiralia</taxon>
        <taxon>Lophotrochozoa</taxon>
        <taxon>Mollusca</taxon>
        <taxon>Gastropoda</taxon>
        <taxon>Patellogastropoda</taxon>
        <taxon>Lottioidea</taxon>
        <taxon>Lottiidae</taxon>
        <taxon>Lottia</taxon>
    </lineage>
</organism>
<reference evidence="18 19" key="1">
    <citation type="journal article" date="2013" name="Nature">
        <title>Insights into bilaterian evolution from three spiralian genomes.</title>
        <authorList>
            <person name="Simakov O."/>
            <person name="Marletaz F."/>
            <person name="Cho S.J."/>
            <person name="Edsinger-Gonzales E."/>
            <person name="Havlak P."/>
            <person name="Hellsten U."/>
            <person name="Kuo D.H."/>
            <person name="Larsson T."/>
            <person name="Lv J."/>
            <person name="Arendt D."/>
            <person name="Savage R."/>
            <person name="Osoegawa K."/>
            <person name="de Jong P."/>
            <person name="Grimwood J."/>
            <person name="Chapman J.A."/>
            <person name="Shapiro H."/>
            <person name="Aerts A."/>
            <person name="Otillar R.P."/>
            <person name="Terry A.Y."/>
            <person name="Boore J.L."/>
            <person name="Grigoriev I.V."/>
            <person name="Lindberg D.R."/>
            <person name="Seaver E.C."/>
            <person name="Weisblat D.A."/>
            <person name="Putnam N.H."/>
            <person name="Rokhsar D.S."/>
        </authorList>
    </citation>
    <scope>NUCLEOTIDE SEQUENCE [LARGE SCALE GENOMIC DNA]</scope>
</reference>
<evidence type="ECO:0000256" key="2">
    <source>
        <dbReference type="ARBA" id="ARBA00008054"/>
    </source>
</evidence>
<feature type="region of interest" description="Disordered" evidence="14">
    <location>
        <begin position="599"/>
        <end position="623"/>
    </location>
</feature>
<dbReference type="InterPro" id="IPR000413">
    <property type="entry name" value="Integrin_alpha"/>
</dbReference>
<dbReference type="Pfam" id="PF20806">
    <property type="entry name" value="Integrin_A_Ig_3"/>
    <property type="match status" value="1"/>
</dbReference>
<keyword evidence="10 13" id="KW-0675">Receptor</keyword>
<dbReference type="STRING" id="225164.V3ZJY6"/>
<evidence type="ECO:0000313" key="19">
    <source>
        <dbReference type="Proteomes" id="UP000030746"/>
    </source>
</evidence>
<dbReference type="Gene3D" id="2.60.40.1510">
    <property type="entry name" value="ntegrin, alpha v. Chain A, domain 3"/>
    <property type="match status" value="1"/>
</dbReference>
<dbReference type="GO" id="GO:0033627">
    <property type="term" value="P:cell adhesion mediated by integrin"/>
    <property type="evidence" value="ECO:0007669"/>
    <property type="project" value="TreeGrafter"/>
</dbReference>
<feature type="domain" description="Integrin alpha third immunoglobulin-like" evidence="17">
    <location>
        <begin position="466"/>
        <end position="714"/>
    </location>
</feature>
<evidence type="ECO:0000256" key="3">
    <source>
        <dbReference type="ARBA" id="ARBA00022692"/>
    </source>
</evidence>
<dbReference type="Pfam" id="PF01839">
    <property type="entry name" value="FG-GAP"/>
    <property type="match status" value="1"/>
</dbReference>
<dbReference type="SUPFAM" id="SSF69318">
    <property type="entry name" value="Integrin alpha N-terminal domain"/>
    <property type="match status" value="1"/>
</dbReference>
<dbReference type="GO" id="GO:0007160">
    <property type="term" value="P:cell-matrix adhesion"/>
    <property type="evidence" value="ECO:0007669"/>
    <property type="project" value="TreeGrafter"/>
</dbReference>
<evidence type="ECO:0000256" key="11">
    <source>
        <dbReference type="ARBA" id="ARBA00023180"/>
    </source>
</evidence>
<dbReference type="InterPro" id="IPR013519">
    <property type="entry name" value="Int_alpha_beta-p"/>
</dbReference>
<dbReference type="Proteomes" id="UP000030746">
    <property type="component" value="Unassembled WGS sequence"/>
</dbReference>
<dbReference type="GO" id="GO:0005178">
    <property type="term" value="F:integrin binding"/>
    <property type="evidence" value="ECO:0007669"/>
    <property type="project" value="TreeGrafter"/>
</dbReference>
<accession>V3ZJY6</accession>
<dbReference type="SUPFAM" id="SSF69179">
    <property type="entry name" value="Integrin domains"/>
    <property type="match status" value="3"/>
</dbReference>
<name>V3ZJY6_LOTGI</name>